<name>A0A2K3L6Q7_TRIPR</name>
<dbReference type="Gene3D" id="1.10.510.10">
    <property type="entry name" value="Transferase(Phosphotransferase) domain 1"/>
    <property type="match status" value="1"/>
</dbReference>
<reference evidence="2 3" key="2">
    <citation type="journal article" date="2017" name="Front. Plant Sci.">
        <title>Gene Classification and Mining of Molecular Markers Useful in Red Clover (Trifolium pratense) Breeding.</title>
        <authorList>
            <person name="Istvanek J."/>
            <person name="Dluhosova J."/>
            <person name="Dluhos P."/>
            <person name="Patkova L."/>
            <person name="Nedelnik J."/>
            <person name="Repkova J."/>
        </authorList>
    </citation>
    <scope>NUCLEOTIDE SEQUENCE [LARGE SCALE GENOMIC DNA]</scope>
    <source>
        <strain evidence="3">cv. Tatra</strain>
        <tissue evidence="2">Young leaves</tissue>
    </source>
</reference>
<dbReference type="EMBL" id="ASHM01027202">
    <property type="protein sequence ID" value="PNX74222.1"/>
    <property type="molecule type" value="Genomic_DNA"/>
</dbReference>
<protein>
    <submittedName>
        <fullName evidence="2">CBL-interacting serine/threonine-protein kinase 23-like protein</fullName>
    </submittedName>
</protein>
<feature type="non-terminal residue" evidence="2">
    <location>
        <position position="39"/>
    </location>
</feature>
<evidence type="ECO:0000313" key="3">
    <source>
        <dbReference type="Proteomes" id="UP000236291"/>
    </source>
</evidence>
<gene>
    <name evidence="2" type="ORF">L195_g030138</name>
</gene>
<comment type="caution">
    <text evidence="2">The sequence shown here is derived from an EMBL/GenBank/DDBJ whole genome shotgun (WGS) entry which is preliminary data.</text>
</comment>
<sequence>MDANGVLKVSDFGLSVLPQQVREDGILHTCGTPDYVARE</sequence>
<dbReference type="STRING" id="57577.A0A2K3L6Q7"/>
<dbReference type="SUPFAM" id="SSF56112">
    <property type="entry name" value="Protein kinase-like (PK-like)"/>
    <property type="match status" value="1"/>
</dbReference>
<evidence type="ECO:0000313" key="2">
    <source>
        <dbReference type="EMBL" id="PNX74222.1"/>
    </source>
</evidence>
<dbReference type="InterPro" id="IPR011009">
    <property type="entry name" value="Kinase-like_dom_sf"/>
</dbReference>
<dbReference type="InterPro" id="IPR000719">
    <property type="entry name" value="Prot_kinase_dom"/>
</dbReference>
<proteinExistence type="predicted"/>
<keyword evidence="2" id="KW-0808">Transferase</keyword>
<feature type="domain" description="Protein kinase" evidence="1">
    <location>
        <begin position="1"/>
        <end position="39"/>
    </location>
</feature>
<dbReference type="AlphaFoldDB" id="A0A2K3L6Q7"/>
<evidence type="ECO:0000259" key="1">
    <source>
        <dbReference type="PROSITE" id="PS50011"/>
    </source>
</evidence>
<reference evidence="2 3" key="1">
    <citation type="journal article" date="2014" name="Am. J. Bot.">
        <title>Genome assembly and annotation for red clover (Trifolium pratense; Fabaceae).</title>
        <authorList>
            <person name="Istvanek J."/>
            <person name="Jaros M."/>
            <person name="Krenek A."/>
            <person name="Repkova J."/>
        </authorList>
    </citation>
    <scope>NUCLEOTIDE SEQUENCE [LARGE SCALE GENOMIC DNA]</scope>
    <source>
        <strain evidence="3">cv. Tatra</strain>
        <tissue evidence="2">Young leaves</tissue>
    </source>
</reference>
<dbReference type="GO" id="GO:0004672">
    <property type="term" value="F:protein kinase activity"/>
    <property type="evidence" value="ECO:0007669"/>
    <property type="project" value="InterPro"/>
</dbReference>
<dbReference type="PROSITE" id="PS50011">
    <property type="entry name" value="PROTEIN_KINASE_DOM"/>
    <property type="match status" value="1"/>
</dbReference>
<organism evidence="2 3">
    <name type="scientific">Trifolium pratense</name>
    <name type="common">Red clover</name>
    <dbReference type="NCBI Taxonomy" id="57577"/>
    <lineage>
        <taxon>Eukaryota</taxon>
        <taxon>Viridiplantae</taxon>
        <taxon>Streptophyta</taxon>
        <taxon>Embryophyta</taxon>
        <taxon>Tracheophyta</taxon>
        <taxon>Spermatophyta</taxon>
        <taxon>Magnoliopsida</taxon>
        <taxon>eudicotyledons</taxon>
        <taxon>Gunneridae</taxon>
        <taxon>Pentapetalae</taxon>
        <taxon>rosids</taxon>
        <taxon>fabids</taxon>
        <taxon>Fabales</taxon>
        <taxon>Fabaceae</taxon>
        <taxon>Papilionoideae</taxon>
        <taxon>50 kb inversion clade</taxon>
        <taxon>NPAAA clade</taxon>
        <taxon>Hologalegina</taxon>
        <taxon>IRL clade</taxon>
        <taxon>Trifolieae</taxon>
        <taxon>Trifolium</taxon>
    </lineage>
</organism>
<keyword evidence="2" id="KW-0418">Kinase</keyword>
<accession>A0A2K3L6Q7</accession>
<dbReference type="Proteomes" id="UP000236291">
    <property type="component" value="Unassembled WGS sequence"/>
</dbReference>
<dbReference type="GO" id="GO:0005524">
    <property type="term" value="F:ATP binding"/>
    <property type="evidence" value="ECO:0007669"/>
    <property type="project" value="InterPro"/>
</dbReference>